<keyword evidence="2" id="KW-0732">Signal</keyword>
<reference evidence="3 4" key="1">
    <citation type="submission" date="2018-06" db="EMBL/GenBank/DDBJ databases">
        <title>Complete Genomes of Monosporascus.</title>
        <authorList>
            <person name="Robinson A.J."/>
            <person name="Natvig D.O."/>
        </authorList>
    </citation>
    <scope>NUCLEOTIDE SEQUENCE [LARGE SCALE GENOMIC DNA]</scope>
    <source>
        <strain evidence="3 4">CBS 609.92</strain>
    </source>
</reference>
<evidence type="ECO:0008006" key="5">
    <source>
        <dbReference type="Google" id="ProtNLM"/>
    </source>
</evidence>
<organism evidence="3 4">
    <name type="scientific">Monosporascus cannonballus</name>
    <dbReference type="NCBI Taxonomy" id="155416"/>
    <lineage>
        <taxon>Eukaryota</taxon>
        <taxon>Fungi</taxon>
        <taxon>Dikarya</taxon>
        <taxon>Ascomycota</taxon>
        <taxon>Pezizomycotina</taxon>
        <taxon>Sordariomycetes</taxon>
        <taxon>Xylariomycetidae</taxon>
        <taxon>Xylariales</taxon>
        <taxon>Xylariales incertae sedis</taxon>
        <taxon>Monosporascus</taxon>
    </lineage>
</organism>
<accession>A0ABY0HCR9</accession>
<gene>
    <name evidence="3" type="ORF">DL762_002728</name>
</gene>
<proteinExistence type="predicted"/>
<feature type="chain" id="PRO_5045463552" description="Extracellular membrane protein CFEM domain-containing protein" evidence="2">
    <location>
        <begin position="21"/>
        <end position="184"/>
    </location>
</feature>
<feature type="region of interest" description="Disordered" evidence="1">
    <location>
        <begin position="114"/>
        <end position="161"/>
    </location>
</feature>
<keyword evidence="4" id="KW-1185">Reference proteome</keyword>
<evidence type="ECO:0000256" key="2">
    <source>
        <dbReference type="SAM" id="SignalP"/>
    </source>
</evidence>
<evidence type="ECO:0000256" key="1">
    <source>
        <dbReference type="SAM" id="MobiDB-lite"/>
    </source>
</evidence>
<protein>
    <recommendedName>
        <fullName evidence="5">Extracellular membrane protein CFEM domain-containing protein</fullName>
    </recommendedName>
</protein>
<comment type="caution">
    <text evidence="3">The sequence shown here is derived from an EMBL/GenBank/DDBJ whole genome shotgun (WGS) entry which is preliminary data.</text>
</comment>
<dbReference type="EMBL" id="QJNS01000057">
    <property type="protein sequence ID" value="RYO90398.1"/>
    <property type="molecule type" value="Genomic_DNA"/>
</dbReference>
<sequence>MHITTILSLTILSALGAAESNVDRDDVPSACLASCQSTIDLSQRCDRQTDDDNIYRGCVCGAQDAQRQMDQCAACVRVNGMSGPVDNDVAELMNDCGWDFNTASGSATAVTSMTSRTTAGSTPTPVVSTSTGASTTATITQTPTGASGSGATESSTTNSDNAAPAATAGLAGLLVAAGAAVALF</sequence>
<feature type="compositionally biased region" description="Low complexity" evidence="1">
    <location>
        <begin position="117"/>
        <end position="161"/>
    </location>
</feature>
<evidence type="ECO:0000313" key="4">
    <source>
        <dbReference type="Proteomes" id="UP000294003"/>
    </source>
</evidence>
<evidence type="ECO:0000313" key="3">
    <source>
        <dbReference type="EMBL" id="RYO90398.1"/>
    </source>
</evidence>
<feature type="signal peptide" evidence="2">
    <location>
        <begin position="1"/>
        <end position="20"/>
    </location>
</feature>
<name>A0ABY0HCR9_9PEZI</name>
<dbReference type="Proteomes" id="UP000294003">
    <property type="component" value="Unassembled WGS sequence"/>
</dbReference>